<name>A0A7T7RFV2_9ACTN</name>
<accession>A0A7T7RFV2</accession>
<sequence>MNIERFTNGEFGIELIPAGDSFRVAAPGLARGLGHRDAFNMLASMPENETGSCLVSTPGGDQQVRYVTEPGLYRCIGQRQGGRVKNPETRAQVERFQHWIFHEVLPALRKHGRYEIGGGQVHDSLPTTLTWDRAAAIGRAHHGLGMNVRDFRRMLVAGGILKANKDPRAAYEDLFWPTDTRWEIHSHALQYLVGAALVTARRLQEQARNVQTLIELDSIGREFPGGGVR</sequence>
<protein>
    <submittedName>
        <fullName evidence="2">Bro-N domain-containing protein</fullName>
    </submittedName>
</protein>
<dbReference type="AlphaFoldDB" id="A0A7T7RFV2"/>
<dbReference type="SMART" id="SM01040">
    <property type="entry name" value="Bro-N"/>
    <property type="match status" value="1"/>
</dbReference>
<evidence type="ECO:0000313" key="3">
    <source>
        <dbReference type="Proteomes" id="UP000595636"/>
    </source>
</evidence>
<evidence type="ECO:0000259" key="1">
    <source>
        <dbReference type="PROSITE" id="PS51750"/>
    </source>
</evidence>
<organism evidence="2 3">
    <name type="scientific">Streptomyces liliifuscus</name>
    <dbReference type="NCBI Taxonomy" id="2797636"/>
    <lineage>
        <taxon>Bacteria</taxon>
        <taxon>Bacillati</taxon>
        <taxon>Actinomycetota</taxon>
        <taxon>Actinomycetes</taxon>
        <taxon>Kitasatosporales</taxon>
        <taxon>Streptomycetaceae</taxon>
        <taxon>Streptomyces</taxon>
    </lineage>
</organism>
<dbReference type="InterPro" id="IPR003497">
    <property type="entry name" value="BRO_N_domain"/>
</dbReference>
<dbReference type="PROSITE" id="PS51750">
    <property type="entry name" value="BRO_N"/>
    <property type="match status" value="1"/>
</dbReference>
<reference evidence="2 3" key="1">
    <citation type="submission" date="2020-12" db="EMBL/GenBank/DDBJ databases">
        <title>A novel species.</title>
        <authorList>
            <person name="Li K."/>
        </authorList>
    </citation>
    <scope>NUCLEOTIDE SEQUENCE [LARGE SCALE GENOMIC DNA]</scope>
    <source>
        <strain evidence="2 3">ZYC-3</strain>
    </source>
</reference>
<dbReference type="Proteomes" id="UP000595636">
    <property type="component" value="Chromosome"/>
</dbReference>
<proteinExistence type="predicted"/>
<feature type="domain" description="Bro-N" evidence="1">
    <location>
        <begin position="1"/>
        <end position="112"/>
    </location>
</feature>
<dbReference type="EMBL" id="CP066831">
    <property type="protein sequence ID" value="QQM45118.1"/>
    <property type="molecule type" value="Genomic_DNA"/>
</dbReference>
<dbReference type="RefSeq" id="WP_200399927.1">
    <property type="nucleotide sequence ID" value="NZ_CP066831.1"/>
</dbReference>
<keyword evidence="3" id="KW-1185">Reference proteome</keyword>
<gene>
    <name evidence="2" type="ORF">JEQ17_40785</name>
</gene>
<dbReference type="KEGG" id="slf:JEQ17_40785"/>
<evidence type="ECO:0000313" key="2">
    <source>
        <dbReference type="EMBL" id="QQM45118.1"/>
    </source>
</evidence>